<dbReference type="Pfam" id="PF10456">
    <property type="entry name" value="BAR_3_WASP_bdg"/>
    <property type="match status" value="1"/>
</dbReference>
<dbReference type="CDD" id="cd00174">
    <property type="entry name" value="SH3"/>
    <property type="match status" value="1"/>
</dbReference>
<evidence type="ECO:0000313" key="4">
    <source>
        <dbReference type="EMBL" id="KAJ6254574.1"/>
    </source>
</evidence>
<dbReference type="Gene3D" id="1.20.1270.60">
    <property type="entry name" value="Arfaptin homology (AH) domain/BAR domain"/>
    <property type="match status" value="1"/>
</dbReference>
<dbReference type="InterPro" id="IPR036871">
    <property type="entry name" value="PX_dom_sf"/>
</dbReference>
<dbReference type="Gene3D" id="2.30.30.40">
    <property type="entry name" value="SH3 Domains"/>
    <property type="match status" value="1"/>
</dbReference>
<dbReference type="InterPro" id="IPR001452">
    <property type="entry name" value="SH3_domain"/>
</dbReference>
<evidence type="ECO:0000259" key="3">
    <source>
        <dbReference type="PROSITE" id="PS50002"/>
    </source>
</evidence>
<dbReference type="SUPFAM" id="SSF64268">
    <property type="entry name" value="PX domain"/>
    <property type="match status" value="1"/>
</dbReference>
<evidence type="ECO:0000256" key="1">
    <source>
        <dbReference type="ARBA" id="ARBA00022443"/>
    </source>
</evidence>
<dbReference type="InterPro" id="IPR036028">
    <property type="entry name" value="SH3-like_dom_sf"/>
</dbReference>
<dbReference type="InterPro" id="IPR027267">
    <property type="entry name" value="AH/BAR_dom_sf"/>
</dbReference>
<dbReference type="PANTHER" id="PTHR45827:SF1">
    <property type="entry name" value="SORTING NEXIN"/>
    <property type="match status" value="1"/>
</dbReference>
<dbReference type="Proteomes" id="UP001150062">
    <property type="component" value="Unassembled WGS sequence"/>
</dbReference>
<proteinExistence type="predicted"/>
<dbReference type="SUPFAM" id="SSF103657">
    <property type="entry name" value="BAR/IMD domain-like"/>
    <property type="match status" value="1"/>
</dbReference>
<gene>
    <name evidence="4" type="ORF">M0813_12176</name>
</gene>
<accession>A0ABQ8ZCI8</accession>
<dbReference type="SMART" id="SM00326">
    <property type="entry name" value="SH3"/>
    <property type="match status" value="1"/>
</dbReference>
<dbReference type="Pfam" id="PF00018">
    <property type="entry name" value="SH3_1"/>
    <property type="match status" value="1"/>
</dbReference>
<dbReference type="PROSITE" id="PS50002">
    <property type="entry name" value="SH3"/>
    <property type="match status" value="1"/>
</dbReference>
<dbReference type="SUPFAM" id="SSF50044">
    <property type="entry name" value="SH3-domain"/>
    <property type="match status" value="1"/>
</dbReference>
<dbReference type="EMBL" id="JAOAOG010000018">
    <property type="protein sequence ID" value="KAJ6254574.1"/>
    <property type="molecule type" value="Genomic_DNA"/>
</dbReference>
<evidence type="ECO:0000256" key="2">
    <source>
        <dbReference type="PROSITE-ProRule" id="PRU00192"/>
    </source>
</evidence>
<name>A0ABQ8ZCI8_9EUKA</name>
<evidence type="ECO:0000313" key="5">
    <source>
        <dbReference type="Proteomes" id="UP001150062"/>
    </source>
</evidence>
<dbReference type="Pfam" id="PF00787">
    <property type="entry name" value="PX"/>
    <property type="match status" value="1"/>
</dbReference>
<dbReference type="InterPro" id="IPR001683">
    <property type="entry name" value="PX_dom"/>
</dbReference>
<protein>
    <submittedName>
        <fullName evidence="4">Sorting nexin</fullName>
    </submittedName>
</protein>
<dbReference type="CDD" id="cd06093">
    <property type="entry name" value="PX_domain"/>
    <property type="match status" value="1"/>
</dbReference>
<organism evidence="4 5">
    <name type="scientific">Anaeramoeba flamelloides</name>
    <dbReference type="NCBI Taxonomy" id="1746091"/>
    <lineage>
        <taxon>Eukaryota</taxon>
        <taxon>Metamonada</taxon>
        <taxon>Anaeramoebidae</taxon>
        <taxon>Anaeramoeba</taxon>
    </lineage>
</organism>
<reference evidence="4" key="1">
    <citation type="submission" date="2022-08" db="EMBL/GenBank/DDBJ databases">
        <title>Novel sulfate-reducing endosymbionts in the free-living metamonad Anaeramoeba.</title>
        <authorList>
            <person name="Jerlstrom-Hultqvist J."/>
            <person name="Cepicka I."/>
            <person name="Gallot-Lavallee L."/>
            <person name="Salas-Leiva D."/>
            <person name="Curtis B.A."/>
            <person name="Zahonova K."/>
            <person name="Pipaliya S."/>
            <person name="Dacks J."/>
            <person name="Roger A.J."/>
        </authorList>
    </citation>
    <scope>NUCLEOTIDE SEQUENCE</scope>
    <source>
        <strain evidence="4">Schooner1</strain>
    </source>
</reference>
<dbReference type="InterPro" id="IPR019497">
    <property type="entry name" value="Sorting_nexin_WASP-bd-dom"/>
</dbReference>
<sequence>MSTYIATSNFEGSDKDDLSFEIGDEIIVTTKKKDGWWVGYLATDTFQTKGKFPDSSTFSDKNEFFIENGFKWKASDQKINTKVTKISEKGKIRKNKFYHIQTTINTETFQSLVKWEDLVWLRKIYSQNFPNLGIPNLIDLEIFDRNSRGGTDNRKPTIQIFLNRICAHPVLSKPNFFIDLLKDNNILTNKKKKEIKRKKYIFWKNVKTNNTPPSIDFPQQLHSFKSNLDSHSQILDKINFNFTQMSMNCYSSMFHSLKKVGKSFIKWSTKSFDWEDGIKINNNDDDETNINNFILKIGESFTKISKLYSSQSKKELNNMIPFLVEYQKISKSYEKMLELCESSQLDYFYKQTKNIKSTRKQSKKEIDKRQKEAETKKIISDIILNVTITELEYFRKMRKNDTQTVLIRFLNDHIQFHQQIMTILEDVRREFIHN</sequence>
<keyword evidence="1 2" id="KW-0728">SH3 domain</keyword>
<comment type="caution">
    <text evidence="4">The sequence shown here is derived from an EMBL/GenBank/DDBJ whole genome shotgun (WGS) entry which is preliminary data.</text>
</comment>
<keyword evidence="5" id="KW-1185">Reference proteome</keyword>
<dbReference type="PANTHER" id="PTHR45827">
    <property type="entry name" value="SORTING NEXIN"/>
    <property type="match status" value="1"/>
</dbReference>
<feature type="domain" description="SH3" evidence="3">
    <location>
        <begin position="1"/>
        <end position="62"/>
    </location>
</feature>
<dbReference type="Gene3D" id="3.30.1520.10">
    <property type="entry name" value="Phox-like domain"/>
    <property type="match status" value="1"/>
</dbReference>